<accession>A0A2T4I4W6</accession>
<organism evidence="1 2">
    <name type="scientific">Edaphosphingomonas fennica</name>
    <dbReference type="NCBI Taxonomy" id="114404"/>
    <lineage>
        <taxon>Bacteria</taxon>
        <taxon>Pseudomonadati</taxon>
        <taxon>Pseudomonadota</taxon>
        <taxon>Alphaproteobacteria</taxon>
        <taxon>Sphingomonadales</taxon>
        <taxon>Rhizorhabdaceae</taxon>
        <taxon>Edaphosphingomonas</taxon>
    </lineage>
</organism>
<reference evidence="1 2" key="1">
    <citation type="submission" date="2017-11" db="EMBL/GenBank/DDBJ databases">
        <title>Sphingomonas oleivorans sp. nov., isolated from oil-contaminated soil.</title>
        <authorList>
            <person name="Wang L."/>
            <person name="Chen L."/>
        </authorList>
    </citation>
    <scope>NUCLEOTIDE SEQUENCE [LARGE SCALE GENOMIC DNA]</scope>
    <source>
        <strain evidence="1 2">K101</strain>
    </source>
</reference>
<name>A0A2T4I4W6_9SPHN</name>
<protein>
    <submittedName>
        <fullName evidence="1">DUF4197 domain-containing protein</fullName>
    </submittedName>
</protein>
<dbReference type="Pfam" id="PF13852">
    <property type="entry name" value="DUF4197"/>
    <property type="match status" value="1"/>
</dbReference>
<dbReference type="AlphaFoldDB" id="A0A2T4I4W6"/>
<dbReference type="Proteomes" id="UP000241206">
    <property type="component" value="Unassembled WGS sequence"/>
</dbReference>
<dbReference type="EMBL" id="PHHF01000030">
    <property type="protein sequence ID" value="PTD24794.1"/>
    <property type="molecule type" value="Genomic_DNA"/>
</dbReference>
<comment type="caution">
    <text evidence="1">The sequence shown here is derived from an EMBL/GenBank/DDBJ whole genome shotgun (WGS) entry which is preliminary data.</text>
</comment>
<dbReference type="InterPro" id="IPR025245">
    <property type="entry name" value="DUF4197"/>
</dbReference>
<gene>
    <name evidence="1" type="ORF">CV103_07215</name>
</gene>
<evidence type="ECO:0000313" key="1">
    <source>
        <dbReference type="EMBL" id="PTD24794.1"/>
    </source>
</evidence>
<proteinExistence type="predicted"/>
<keyword evidence="2" id="KW-1185">Reference proteome</keyword>
<dbReference type="RefSeq" id="WP_107394477.1">
    <property type="nucleotide sequence ID" value="NZ_PHHF01000030.1"/>
</dbReference>
<evidence type="ECO:0000313" key="2">
    <source>
        <dbReference type="Proteomes" id="UP000241206"/>
    </source>
</evidence>
<sequence>MTDNLVRKLNDAAGSAPRAGKPIFRSAIDRLSLSDVPGIATQNDGATRYLQHSAGDELKTTLRPLIDSALGDTGAFTQLDRLSRSSSLLRIAGITRDRLGSSVTDQAPQLHLQIYRRGGGAPARQPARRRGRLLNKVLGK</sequence>